<dbReference type="SMART" id="SM00213">
    <property type="entry name" value="UBQ"/>
    <property type="match status" value="1"/>
</dbReference>
<dbReference type="InterPro" id="IPR050158">
    <property type="entry name" value="Ubiquitin_ubiquitin-like"/>
</dbReference>
<dbReference type="GO" id="GO:0005634">
    <property type="term" value="C:nucleus"/>
    <property type="evidence" value="ECO:0007669"/>
    <property type="project" value="UniProtKB-SubCell"/>
</dbReference>
<evidence type="ECO:0000256" key="7">
    <source>
        <dbReference type="ARBA" id="ARBA00022499"/>
    </source>
</evidence>
<dbReference type="PROSITE" id="PS50053">
    <property type="entry name" value="UBIQUITIN_2"/>
    <property type="match status" value="1"/>
</dbReference>
<reference evidence="14" key="2">
    <citation type="journal article" date="2024" name="Plant">
        <title>Genomic evolution and insights into agronomic trait innovations of Sesamum species.</title>
        <authorList>
            <person name="Miao H."/>
            <person name="Wang L."/>
            <person name="Qu L."/>
            <person name="Liu H."/>
            <person name="Sun Y."/>
            <person name="Le M."/>
            <person name="Wang Q."/>
            <person name="Wei S."/>
            <person name="Zheng Y."/>
            <person name="Lin W."/>
            <person name="Duan Y."/>
            <person name="Cao H."/>
            <person name="Xiong S."/>
            <person name="Wang X."/>
            <person name="Wei L."/>
            <person name="Li C."/>
            <person name="Ma Q."/>
            <person name="Ju M."/>
            <person name="Zhao R."/>
            <person name="Li G."/>
            <person name="Mu C."/>
            <person name="Tian Q."/>
            <person name="Mei H."/>
            <person name="Zhang T."/>
            <person name="Gao T."/>
            <person name="Zhang H."/>
        </authorList>
    </citation>
    <scope>NUCLEOTIDE SEQUENCE</scope>
    <source>
        <strain evidence="14">KEN1</strain>
    </source>
</reference>
<evidence type="ECO:0000256" key="11">
    <source>
        <dbReference type="ARBA" id="ARBA00023274"/>
    </source>
</evidence>
<evidence type="ECO:0000256" key="2">
    <source>
        <dbReference type="ARBA" id="ARBA00004123"/>
    </source>
</evidence>
<keyword evidence="10" id="KW-0539">Nucleus</keyword>
<evidence type="ECO:0000256" key="4">
    <source>
        <dbReference type="ARBA" id="ARBA00008373"/>
    </source>
</evidence>
<keyword evidence="8" id="KW-0832">Ubl conjugation</keyword>
<comment type="subcellular location">
    <subcellularLocation>
        <location evidence="3">Cytoplasm</location>
    </subcellularLocation>
    <subcellularLocation>
        <location evidence="2">Nucleus</location>
    </subcellularLocation>
</comment>
<gene>
    <name evidence="14" type="ORF">Slati_4084700</name>
</gene>
<sequence>MQIFVKTLTGKTITLEVESSDTIDNVKAKIQDKEGIPPDQQRLIFAGKQLEDGRTLADYNIQKESTLHLVLRLRGGIIEPSLMALARKYNQDKMICRKCYARLHPRAVNCRKKKCGHSNQTVTNETHNVDVLLIDINIDEALRLQFCNQILLK</sequence>
<evidence type="ECO:0000313" key="14">
    <source>
        <dbReference type="EMBL" id="KAL0400548.1"/>
    </source>
</evidence>
<evidence type="ECO:0000256" key="10">
    <source>
        <dbReference type="ARBA" id="ARBA00023242"/>
    </source>
</evidence>
<reference evidence="14" key="1">
    <citation type="submission" date="2020-06" db="EMBL/GenBank/DDBJ databases">
        <authorList>
            <person name="Li T."/>
            <person name="Hu X."/>
            <person name="Zhang T."/>
            <person name="Song X."/>
            <person name="Zhang H."/>
            <person name="Dai N."/>
            <person name="Sheng W."/>
            <person name="Hou X."/>
            <person name="Wei L."/>
        </authorList>
    </citation>
    <scope>NUCLEOTIDE SEQUENCE</scope>
    <source>
        <strain evidence="14">KEN1</strain>
        <tissue evidence="14">Leaf</tissue>
    </source>
</reference>
<dbReference type="InterPro" id="IPR001975">
    <property type="entry name" value="Ribosomal_eL40_dom"/>
</dbReference>
<organism evidence="14">
    <name type="scientific">Sesamum latifolium</name>
    <dbReference type="NCBI Taxonomy" id="2727402"/>
    <lineage>
        <taxon>Eukaryota</taxon>
        <taxon>Viridiplantae</taxon>
        <taxon>Streptophyta</taxon>
        <taxon>Embryophyta</taxon>
        <taxon>Tracheophyta</taxon>
        <taxon>Spermatophyta</taxon>
        <taxon>Magnoliopsida</taxon>
        <taxon>eudicotyledons</taxon>
        <taxon>Gunneridae</taxon>
        <taxon>Pentapetalae</taxon>
        <taxon>asterids</taxon>
        <taxon>lamiids</taxon>
        <taxon>Lamiales</taxon>
        <taxon>Pedaliaceae</taxon>
        <taxon>Sesamum</taxon>
    </lineage>
</organism>
<dbReference type="FunFam" id="3.10.20.90:FF:000014">
    <property type="entry name" value="Ubiquitin-60S ribosomal L40 fusion"/>
    <property type="match status" value="1"/>
</dbReference>
<dbReference type="Gene3D" id="3.10.20.90">
    <property type="entry name" value="Phosphatidylinositol 3-kinase Catalytic Subunit, Chain A, domain 1"/>
    <property type="match status" value="1"/>
</dbReference>
<comment type="function">
    <text evidence="1">Component of the 60S subunit of the ribosome.</text>
</comment>
<evidence type="ECO:0000256" key="5">
    <source>
        <dbReference type="ARBA" id="ARBA00010570"/>
    </source>
</evidence>
<dbReference type="AlphaFoldDB" id="A0AAW2T8S5"/>
<dbReference type="InterPro" id="IPR000626">
    <property type="entry name" value="Ubiquitin-like_dom"/>
</dbReference>
<name>A0AAW2T8S5_9LAMI</name>
<dbReference type="PANTHER" id="PTHR10666">
    <property type="entry name" value="UBIQUITIN"/>
    <property type="match status" value="1"/>
</dbReference>
<dbReference type="InterPro" id="IPR029071">
    <property type="entry name" value="Ubiquitin-like_domsf"/>
</dbReference>
<dbReference type="FunFam" id="4.10.1060.50:FF:000001">
    <property type="entry name" value="ubiquitin-60S ribosomal protein L40"/>
    <property type="match status" value="1"/>
</dbReference>
<dbReference type="Pfam" id="PF00240">
    <property type="entry name" value="ubiquitin"/>
    <property type="match status" value="1"/>
</dbReference>
<dbReference type="PRINTS" id="PR00348">
    <property type="entry name" value="UBIQUITIN"/>
</dbReference>
<feature type="domain" description="Ubiquitin-like" evidence="13">
    <location>
        <begin position="1"/>
        <end position="76"/>
    </location>
</feature>
<comment type="caution">
    <text evidence="14">The sequence shown here is derived from an EMBL/GenBank/DDBJ whole genome shotgun (WGS) entry which is preliminary data.</text>
</comment>
<dbReference type="CDD" id="cd01803">
    <property type="entry name" value="Ubl_ubiquitin"/>
    <property type="match status" value="1"/>
</dbReference>
<keyword evidence="6" id="KW-0963">Cytoplasm</keyword>
<comment type="similarity">
    <text evidence="4">In the N-terminal section; belongs to the ubiquitin family.</text>
</comment>
<dbReference type="GO" id="GO:1990904">
    <property type="term" value="C:ribonucleoprotein complex"/>
    <property type="evidence" value="ECO:0007669"/>
    <property type="project" value="UniProtKB-KW"/>
</dbReference>
<evidence type="ECO:0000256" key="6">
    <source>
        <dbReference type="ARBA" id="ARBA00022490"/>
    </source>
</evidence>
<dbReference type="SUPFAM" id="SSF57829">
    <property type="entry name" value="Zn-binding ribosomal proteins"/>
    <property type="match status" value="1"/>
</dbReference>
<evidence type="ECO:0000256" key="8">
    <source>
        <dbReference type="ARBA" id="ARBA00022843"/>
    </source>
</evidence>
<dbReference type="Pfam" id="PF01020">
    <property type="entry name" value="Ribosomal_L40e"/>
    <property type="match status" value="1"/>
</dbReference>
<evidence type="ECO:0000256" key="12">
    <source>
        <dbReference type="ARBA" id="ARBA00035124"/>
    </source>
</evidence>
<dbReference type="InterPro" id="IPR019954">
    <property type="entry name" value="Ubiquitin_CS"/>
</dbReference>
<dbReference type="InterPro" id="IPR011332">
    <property type="entry name" value="Ribosomal_zn-bd"/>
</dbReference>
<evidence type="ECO:0000259" key="13">
    <source>
        <dbReference type="PROSITE" id="PS50053"/>
    </source>
</evidence>
<proteinExistence type="inferred from homology"/>
<dbReference type="GO" id="GO:0003735">
    <property type="term" value="F:structural constituent of ribosome"/>
    <property type="evidence" value="ECO:0007669"/>
    <property type="project" value="InterPro"/>
</dbReference>
<dbReference type="PROSITE" id="PS00299">
    <property type="entry name" value="UBIQUITIN_1"/>
    <property type="match status" value="1"/>
</dbReference>
<dbReference type="InterPro" id="IPR019956">
    <property type="entry name" value="Ubiquitin_dom"/>
</dbReference>
<dbReference type="GO" id="GO:0005840">
    <property type="term" value="C:ribosome"/>
    <property type="evidence" value="ECO:0007669"/>
    <property type="project" value="UniProtKB-KW"/>
</dbReference>
<dbReference type="InterPro" id="IPR038587">
    <property type="entry name" value="Ribosomal_eL40_sf"/>
</dbReference>
<dbReference type="GO" id="GO:0006412">
    <property type="term" value="P:translation"/>
    <property type="evidence" value="ECO:0007669"/>
    <property type="project" value="InterPro"/>
</dbReference>
<evidence type="ECO:0000256" key="1">
    <source>
        <dbReference type="ARBA" id="ARBA00002241"/>
    </source>
</evidence>
<dbReference type="GO" id="GO:0005737">
    <property type="term" value="C:cytoplasm"/>
    <property type="evidence" value="ECO:0007669"/>
    <property type="project" value="UniProtKB-SubCell"/>
</dbReference>
<dbReference type="Gene3D" id="4.10.1060.50">
    <property type="match status" value="1"/>
</dbReference>
<keyword evidence="9 14" id="KW-0689">Ribosomal protein</keyword>
<dbReference type="SUPFAM" id="SSF54236">
    <property type="entry name" value="Ubiquitin-like"/>
    <property type="match status" value="1"/>
</dbReference>
<dbReference type="GO" id="GO:0003729">
    <property type="term" value="F:mRNA binding"/>
    <property type="evidence" value="ECO:0007669"/>
    <property type="project" value="UniProtKB-ARBA"/>
</dbReference>
<comment type="subunit">
    <text evidence="12">Part of the 60S ribosomal subunit.</text>
</comment>
<evidence type="ECO:0000256" key="9">
    <source>
        <dbReference type="ARBA" id="ARBA00022980"/>
    </source>
</evidence>
<dbReference type="SMART" id="SM01377">
    <property type="entry name" value="Ribosomal_L40e"/>
    <property type="match status" value="1"/>
</dbReference>
<comment type="similarity">
    <text evidence="5">In the C-terminal section; belongs to the eukaryotic ribosomal protein eL40 family.</text>
</comment>
<protein>
    <submittedName>
        <fullName evidence="14">Ubiquitin-60S ribosomal protein L40</fullName>
    </submittedName>
</protein>
<evidence type="ECO:0000256" key="3">
    <source>
        <dbReference type="ARBA" id="ARBA00004496"/>
    </source>
</evidence>
<keyword evidence="7" id="KW-1017">Isopeptide bond</keyword>
<dbReference type="EMBL" id="JACGWN010000015">
    <property type="protein sequence ID" value="KAL0400548.1"/>
    <property type="molecule type" value="Genomic_DNA"/>
</dbReference>
<accession>A0AAW2T8S5</accession>
<keyword evidence="11" id="KW-0687">Ribonucleoprotein</keyword>